<dbReference type="EMBL" id="JBHLZN010000003">
    <property type="protein sequence ID" value="MFB9886946.1"/>
    <property type="molecule type" value="Genomic_DNA"/>
</dbReference>
<reference evidence="8 9" key="1">
    <citation type="submission" date="2024-09" db="EMBL/GenBank/DDBJ databases">
        <authorList>
            <person name="Sun Q."/>
            <person name="Mori K."/>
        </authorList>
    </citation>
    <scope>NUCLEOTIDE SEQUENCE [LARGE SCALE GENOMIC DNA]</scope>
    <source>
        <strain evidence="8 9">ATCC 51285</strain>
    </source>
</reference>
<evidence type="ECO:0000256" key="3">
    <source>
        <dbReference type="ARBA" id="ARBA00022448"/>
    </source>
</evidence>
<dbReference type="RefSeq" id="WP_027312229.1">
    <property type="nucleotide sequence ID" value="NZ_JBHLZN010000003.1"/>
</dbReference>
<accession>A0ABV5ZCG7</accession>
<dbReference type="PANTHER" id="PTHR36838">
    <property type="entry name" value="AUXIN EFFLUX CARRIER FAMILY PROTEIN"/>
    <property type="match status" value="1"/>
</dbReference>
<evidence type="ECO:0000313" key="8">
    <source>
        <dbReference type="EMBL" id="MFB9886946.1"/>
    </source>
</evidence>
<keyword evidence="5" id="KW-0812">Transmembrane</keyword>
<name>A0ABV5ZCG7_9GAMM</name>
<dbReference type="InterPro" id="IPR038770">
    <property type="entry name" value="Na+/solute_symporter_sf"/>
</dbReference>
<evidence type="ECO:0000256" key="5">
    <source>
        <dbReference type="ARBA" id="ARBA00022692"/>
    </source>
</evidence>
<evidence type="ECO:0000256" key="4">
    <source>
        <dbReference type="ARBA" id="ARBA00022475"/>
    </source>
</evidence>
<keyword evidence="3" id="KW-0813">Transport</keyword>
<evidence type="ECO:0000256" key="2">
    <source>
        <dbReference type="ARBA" id="ARBA00010145"/>
    </source>
</evidence>
<comment type="caution">
    <text evidence="8">The sequence shown here is derived from an EMBL/GenBank/DDBJ whole genome shotgun (WGS) entry which is preliminary data.</text>
</comment>
<evidence type="ECO:0000256" key="7">
    <source>
        <dbReference type="ARBA" id="ARBA00023136"/>
    </source>
</evidence>
<evidence type="ECO:0000256" key="6">
    <source>
        <dbReference type="ARBA" id="ARBA00022989"/>
    </source>
</evidence>
<dbReference type="Proteomes" id="UP001589628">
    <property type="component" value="Unassembled WGS sequence"/>
</dbReference>
<comment type="subcellular location">
    <subcellularLocation>
        <location evidence="1">Cell membrane</location>
        <topology evidence="1">Multi-pass membrane protein</topology>
    </subcellularLocation>
</comment>
<gene>
    <name evidence="8" type="ORF">ACFFLH_11015</name>
</gene>
<dbReference type="Gene3D" id="1.20.1530.20">
    <property type="match status" value="1"/>
</dbReference>
<dbReference type="Pfam" id="PF03547">
    <property type="entry name" value="Mem_trans"/>
    <property type="match status" value="2"/>
</dbReference>
<dbReference type="PANTHER" id="PTHR36838:SF3">
    <property type="entry name" value="TRANSPORTER AUXIN EFFLUX CARRIER EC FAMILY"/>
    <property type="match status" value="1"/>
</dbReference>
<keyword evidence="6" id="KW-1133">Transmembrane helix</keyword>
<sequence>MSLFHTLLNSLLPIFALIGLGWWARRSQLLSEQALASFNPFILYICLPALMFWSTARVPVSDFAQPAFVAAFMLASLGVGALAAWLGWRYWQLKGADGLLASLNALFGNSVYMGIPLYTLSYGLEGVNLIIIATLLANVVFMGIAISWLSWLCQPGKLNWRALFSRLLLKNPLLLPPLLGMLCSWQNISLPDALISLFELLSQATAPVALFAMGLSLYGQRLRGSLSAIASLSALKLLLHPALAWGLGIAFGLSGLDLTALVLMCALPTGALVSLLAIQYQRLIPISSSVMVFSTLLSLLSLPLWMALLP</sequence>
<protein>
    <submittedName>
        <fullName evidence="8">AEC family transporter</fullName>
    </submittedName>
</protein>
<evidence type="ECO:0000313" key="9">
    <source>
        <dbReference type="Proteomes" id="UP001589628"/>
    </source>
</evidence>
<proteinExistence type="inferred from homology"/>
<dbReference type="InterPro" id="IPR004776">
    <property type="entry name" value="Mem_transp_PIN-like"/>
</dbReference>
<organism evidence="8 9">
    <name type="scientific">Balneatrix alpica</name>
    <dbReference type="NCBI Taxonomy" id="75684"/>
    <lineage>
        <taxon>Bacteria</taxon>
        <taxon>Pseudomonadati</taxon>
        <taxon>Pseudomonadota</taxon>
        <taxon>Gammaproteobacteria</taxon>
        <taxon>Oceanospirillales</taxon>
        <taxon>Balneatrichaceae</taxon>
        <taxon>Balneatrix</taxon>
    </lineage>
</organism>
<keyword evidence="4" id="KW-1003">Cell membrane</keyword>
<keyword evidence="7" id="KW-0472">Membrane</keyword>
<evidence type="ECO:0000256" key="1">
    <source>
        <dbReference type="ARBA" id="ARBA00004651"/>
    </source>
</evidence>
<comment type="similarity">
    <text evidence="2">Belongs to the auxin efflux carrier (TC 2.A.69) family.</text>
</comment>
<keyword evidence="9" id="KW-1185">Reference proteome</keyword>